<feature type="compositionally biased region" description="Polar residues" evidence="7">
    <location>
        <begin position="159"/>
        <end position="174"/>
    </location>
</feature>
<sequence length="428" mass="47943">RTGVTVPNTVKKDSEGFDEIDDFFAKAIILKRSTPVRVDTPPPTTRFLTPISFENRQSLPSPSPLPPLTTEDTLTENLPDKAFDFGISQNDNTPGNASPIYIESTPVRVDTPPPADRFLTPISFENRQSLPSPSPLPPINVEDSLTEKSPAKAFDFGIGQNNNTLGDASSNINRIKTKTKPKVQSTDKPIKRKQKKVEKKPPPDNQHENKDIVDEEPPGLRRSKRQRLKPVEYWRNEKVVYEMRKSVGVPVQVVKDVIRITSDDEETNTKTKEGGVKKRKGNNKASGSSSHREPKAEDIEKPTSPEAMVIDFGTNKEIKRSIVATTAMLNPIKSSGKAYKMQKLFNEGSFMAYGVVEIPRDTEKPSKSSKDTALVFYVAKGPVKVTIHKYTFHVGTGDQFFVPRGNYYTIKNENHYDIRLFWSSAKEV</sequence>
<keyword evidence="3" id="KW-0238">DNA-binding</keyword>
<evidence type="ECO:0000259" key="8">
    <source>
        <dbReference type="Pfam" id="PF11699"/>
    </source>
</evidence>
<dbReference type="InterPro" id="IPR025974">
    <property type="entry name" value="Mif2/CENP-C_cupin"/>
</dbReference>
<dbReference type="InterPro" id="IPR011051">
    <property type="entry name" value="RmlC_Cupin_sf"/>
</dbReference>
<dbReference type="FunFam" id="2.60.120.10:FF:000033">
    <property type="entry name" value="Centromere protein C 1"/>
    <property type="match status" value="1"/>
</dbReference>
<feature type="non-terminal residue" evidence="9">
    <location>
        <position position="1"/>
    </location>
</feature>
<evidence type="ECO:0000313" key="10">
    <source>
        <dbReference type="Proteomes" id="UP000789572"/>
    </source>
</evidence>
<feature type="compositionally biased region" description="Low complexity" evidence="7">
    <location>
        <begin position="68"/>
        <end position="77"/>
    </location>
</feature>
<evidence type="ECO:0000256" key="5">
    <source>
        <dbReference type="ARBA" id="ARBA00057947"/>
    </source>
</evidence>
<name>A0A9N9GBR9_9GLOM</name>
<dbReference type="InterPro" id="IPR014710">
    <property type="entry name" value="RmlC-like_jellyroll"/>
</dbReference>
<comment type="similarity">
    <text evidence="2">Belongs to the CENP-C/MIF2 family.</text>
</comment>
<dbReference type="InterPro" id="IPR028386">
    <property type="entry name" value="CENP-C/Mif2/cnp3"/>
</dbReference>
<protein>
    <recommendedName>
        <fullName evidence="6">CENP-C homolog</fullName>
    </recommendedName>
</protein>
<evidence type="ECO:0000256" key="3">
    <source>
        <dbReference type="ARBA" id="ARBA00023125"/>
    </source>
</evidence>
<dbReference type="EMBL" id="CAJVPJ010001552">
    <property type="protein sequence ID" value="CAG8595804.1"/>
    <property type="molecule type" value="Genomic_DNA"/>
</dbReference>
<evidence type="ECO:0000256" key="4">
    <source>
        <dbReference type="ARBA" id="ARBA00023242"/>
    </source>
</evidence>
<evidence type="ECO:0000256" key="2">
    <source>
        <dbReference type="ARBA" id="ARBA00010291"/>
    </source>
</evidence>
<dbReference type="PANTHER" id="PTHR16684">
    <property type="entry name" value="CENTROMERE PROTEIN C"/>
    <property type="match status" value="1"/>
</dbReference>
<dbReference type="PANTHER" id="PTHR16684:SF11">
    <property type="entry name" value="CENTROMERE PROTEIN C"/>
    <property type="match status" value="1"/>
</dbReference>
<dbReference type="OrthoDB" id="1939643at2759"/>
<comment type="caution">
    <text evidence="9">The sequence shown here is derived from an EMBL/GenBank/DDBJ whole genome shotgun (WGS) entry which is preliminary data.</text>
</comment>
<dbReference type="GO" id="GO:0019237">
    <property type="term" value="F:centromeric DNA binding"/>
    <property type="evidence" value="ECO:0007669"/>
    <property type="project" value="InterPro"/>
</dbReference>
<feature type="compositionally biased region" description="Basic and acidic residues" evidence="7">
    <location>
        <begin position="290"/>
        <end position="303"/>
    </location>
</feature>
<feature type="region of interest" description="Disordered" evidence="7">
    <location>
        <begin position="36"/>
        <end position="111"/>
    </location>
</feature>
<dbReference type="AlphaFoldDB" id="A0A9N9GBR9"/>
<dbReference type="GO" id="GO:0005634">
    <property type="term" value="C:nucleus"/>
    <property type="evidence" value="ECO:0007669"/>
    <property type="project" value="UniProtKB-SubCell"/>
</dbReference>
<feature type="compositionally biased region" description="Basic and acidic residues" evidence="7">
    <location>
        <begin position="265"/>
        <end position="276"/>
    </location>
</feature>
<feature type="region of interest" description="Disordered" evidence="7">
    <location>
        <begin position="265"/>
        <end position="306"/>
    </location>
</feature>
<evidence type="ECO:0000313" key="9">
    <source>
        <dbReference type="EMBL" id="CAG8595804.1"/>
    </source>
</evidence>
<keyword evidence="10" id="KW-1185">Reference proteome</keyword>
<reference evidence="9" key="1">
    <citation type="submission" date="2021-06" db="EMBL/GenBank/DDBJ databases">
        <authorList>
            <person name="Kallberg Y."/>
            <person name="Tangrot J."/>
            <person name="Rosling A."/>
        </authorList>
    </citation>
    <scope>NUCLEOTIDE SEQUENCE</scope>
    <source>
        <strain evidence="9">IA702</strain>
    </source>
</reference>
<organism evidence="9 10">
    <name type="scientific">Paraglomus occultum</name>
    <dbReference type="NCBI Taxonomy" id="144539"/>
    <lineage>
        <taxon>Eukaryota</taxon>
        <taxon>Fungi</taxon>
        <taxon>Fungi incertae sedis</taxon>
        <taxon>Mucoromycota</taxon>
        <taxon>Glomeromycotina</taxon>
        <taxon>Glomeromycetes</taxon>
        <taxon>Paraglomerales</taxon>
        <taxon>Paraglomeraceae</taxon>
        <taxon>Paraglomus</taxon>
    </lineage>
</organism>
<evidence type="ECO:0000256" key="6">
    <source>
        <dbReference type="ARBA" id="ARBA00075033"/>
    </source>
</evidence>
<feature type="domain" description="Mif2/CENP-C cupin" evidence="8">
    <location>
        <begin position="339"/>
        <end position="422"/>
    </location>
</feature>
<dbReference type="SUPFAM" id="SSF51182">
    <property type="entry name" value="RmlC-like cupins"/>
    <property type="match status" value="1"/>
</dbReference>
<accession>A0A9N9GBR9</accession>
<dbReference type="GO" id="GO:0051382">
    <property type="term" value="P:kinetochore assembly"/>
    <property type="evidence" value="ECO:0007669"/>
    <property type="project" value="InterPro"/>
</dbReference>
<dbReference type="Gene3D" id="2.60.120.10">
    <property type="entry name" value="Jelly Rolls"/>
    <property type="match status" value="1"/>
</dbReference>
<gene>
    <name evidence="9" type="ORF">POCULU_LOCUS7209</name>
</gene>
<proteinExistence type="inferred from homology"/>
<dbReference type="GO" id="GO:0000776">
    <property type="term" value="C:kinetochore"/>
    <property type="evidence" value="ECO:0007669"/>
    <property type="project" value="InterPro"/>
</dbReference>
<comment type="subcellular location">
    <subcellularLocation>
        <location evidence="1">Nucleus</location>
    </subcellularLocation>
</comment>
<dbReference type="Pfam" id="PF11699">
    <property type="entry name" value="CENP-C_C"/>
    <property type="match status" value="1"/>
</dbReference>
<evidence type="ECO:0000256" key="7">
    <source>
        <dbReference type="SAM" id="MobiDB-lite"/>
    </source>
</evidence>
<keyword evidence="4" id="KW-0539">Nucleus</keyword>
<evidence type="ECO:0000256" key="1">
    <source>
        <dbReference type="ARBA" id="ARBA00004123"/>
    </source>
</evidence>
<comment type="function">
    <text evidence="5">Component of the kinetochore, a multiprotein complex that assembles on centromeric DNA and attaches chromosomes to spindle microtubules, mediating chromosome segregation and sister chromatid segregation during meiosis and mitosis. Component of the inner kinetochore constitutive centromere-associated network (CCAN), which serves as a structural platform for outer kinetochore assembly.</text>
</comment>
<feature type="compositionally biased region" description="Polar residues" evidence="7">
    <location>
        <begin position="87"/>
        <end position="96"/>
    </location>
</feature>
<feature type="compositionally biased region" description="Basic and acidic residues" evidence="7">
    <location>
        <begin position="199"/>
        <end position="212"/>
    </location>
</feature>
<dbReference type="GO" id="GO:0051455">
    <property type="term" value="P:spindle attachment to meiosis I kinetochore"/>
    <property type="evidence" value="ECO:0007669"/>
    <property type="project" value="TreeGrafter"/>
</dbReference>
<feature type="region of interest" description="Disordered" evidence="7">
    <location>
        <begin position="125"/>
        <end position="224"/>
    </location>
</feature>
<dbReference type="GO" id="GO:0051315">
    <property type="term" value="P:attachment of mitotic spindle microtubules to kinetochore"/>
    <property type="evidence" value="ECO:0007669"/>
    <property type="project" value="TreeGrafter"/>
</dbReference>
<dbReference type="Proteomes" id="UP000789572">
    <property type="component" value="Unassembled WGS sequence"/>
</dbReference>